<sequence>MANRIGVYVCHCGTNIAGKVDCSEVARYAGGLRDVVVSRDYQFMCSDPGQDLIVEDIRSLGLNRVVVASCSPRLHEKTFQKACARAGLNPYMMQHTCIREHCSWVTKDPEEATRKAEHIVAAAVRRVARHQELFSREVGVLPDVMVVGAGIAGIQAALDIAKSGHMVHLVEKGPSIGGHMAQFDKTFPTLDCAACISTPKMVAVSQEPNIHLMTYSEVTEVDGFVGNYKVTVRRKPRYVREDICTGCGTCLEKCPTKVLSEFEEGIGMRKAIYRNSPQSVPNTPVIDAEHCLKLTKGKCGACEKFCPTGAIDYTQTESSVTLEVGSIVLATGYDAMDPSPIREYGYGRFDNVYTALQFERLNNAVGPTGGKIVLKDGTPPESVAIIHCVGSRDANYHQYCSRVCCMYALKYDHLIKDKVGHSVPIYNFYMDMRCFGKGYEEFYERVQGEGVTFIRGRPAEVLEEDGKLVVVAEDTLLGEIVRVPVDMVILCTAMEPRKDTAEVARVFGVSRSQDGFLLEEHPKLGPVSTATDGVFLAGTCQGPKDIPDAVAHASGGAAQALALAAKGTVSISPTTSYINPDICVGCKVCIDLCAYSAIEFDERRQVSVVNEAMCKGCGSCAGYCPSGAAQIKHFNETQVFNELEGLLMPVKPPAPAPEKIEPQTARRPAAEVVPKEAAPEEAMPENAEPAEAEA</sequence>
<dbReference type="EMBL" id="QMIF01000007">
    <property type="protein sequence ID" value="TVM33428.1"/>
    <property type="molecule type" value="Genomic_DNA"/>
</dbReference>
<evidence type="ECO:0000256" key="8">
    <source>
        <dbReference type="ARBA" id="ARBA00023014"/>
    </source>
</evidence>
<comment type="caution">
    <text evidence="11">The sequence shown here is derived from an EMBL/GenBank/DDBJ whole genome shotgun (WGS) entry which is preliminary data.</text>
</comment>
<evidence type="ECO:0000256" key="9">
    <source>
        <dbReference type="SAM" id="MobiDB-lite"/>
    </source>
</evidence>
<dbReference type="InterPro" id="IPR036188">
    <property type="entry name" value="FAD/NAD-bd_sf"/>
</dbReference>
<dbReference type="Pfam" id="PF12831">
    <property type="entry name" value="FAD_oxidored"/>
    <property type="match status" value="1"/>
</dbReference>
<evidence type="ECO:0000256" key="1">
    <source>
        <dbReference type="ARBA" id="ARBA00001974"/>
    </source>
</evidence>
<evidence type="ECO:0000256" key="4">
    <source>
        <dbReference type="ARBA" id="ARBA00022723"/>
    </source>
</evidence>
<dbReference type="GO" id="GO:0046872">
    <property type="term" value="F:metal ion binding"/>
    <property type="evidence" value="ECO:0007669"/>
    <property type="project" value="UniProtKB-KW"/>
</dbReference>
<protein>
    <submittedName>
        <fullName evidence="11">Disulfide reductase</fullName>
    </submittedName>
</protein>
<comment type="cofactor">
    <cofactor evidence="1">
        <name>FAD</name>
        <dbReference type="ChEBI" id="CHEBI:57692"/>
    </cofactor>
</comment>
<evidence type="ECO:0000256" key="7">
    <source>
        <dbReference type="ARBA" id="ARBA00023004"/>
    </source>
</evidence>
<dbReference type="PROSITE" id="PS51379">
    <property type="entry name" value="4FE4S_FER_2"/>
    <property type="match status" value="4"/>
</dbReference>
<comment type="similarity">
    <text evidence="2">Belongs to the HdrA family.</text>
</comment>
<keyword evidence="7" id="KW-0408">Iron</keyword>
<dbReference type="PANTHER" id="PTHR43498:SF1">
    <property type="entry name" value="COB--COM HETERODISULFIDE REDUCTASE IRON-SULFUR SUBUNIT A"/>
    <property type="match status" value="1"/>
</dbReference>
<dbReference type="AlphaFoldDB" id="A0A6P1ZIY9"/>
<dbReference type="GO" id="GO:0016491">
    <property type="term" value="F:oxidoreductase activity"/>
    <property type="evidence" value="ECO:0007669"/>
    <property type="project" value="UniProtKB-KW"/>
</dbReference>
<dbReference type="RefSeq" id="WP_144305650.1">
    <property type="nucleotide sequence ID" value="NZ_QMIF01000007.1"/>
</dbReference>
<dbReference type="PROSITE" id="PS00198">
    <property type="entry name" value="4FE4S_FER_1"/>
    <property type="match status" value="2"/>
</dbReference>
<accession>A0A6P1ZIY9</accession>
<feature type="domain" description="4Fe-4S ferredoxin-type" evidence="10">
    <location>
        <begin position="235"/>
        <end position="265"/>
    </location>
</feature>
<evidence type="ECO:0000256" key="2">
    <source>
        <dbReference type="ARBA" id="ARBA00006561"/>
    </source>
</evidence>
<keyword evidence="5" id="KW-0285">Flavoprotein</keyword>
<dbReference type="Gene3D" id="3.30.70.20">
    <property type="match status" value="2"/>
</dbReference>
<name>A0A6P1ZIY9_9BACT</name>
<evidence type="ECO:0000256" key="6">
    <source>
        <dbReference type="ARBA" id="ARBA00023002"/>
    </source>
</evidence>
<feature type="domain" description="4Fe-4S ferredoxin-type" evidence="10">
    <location>
        <begin position="282"/>
        <end position="316"/>
    </location>
</feature>
<evidence type="ECO:0000256" key="5">
    <source>
        <dbReference type="ARBA" id="ARBA00022827"/>
    </source>
</evidence>
<dbReference type="InterPro" id="IPR017900">
    <property type="entry name" value="4Fe4S_Fe_S_CS"/>
</dbReference>
<dbReference type="SUPFAM" id="SSF51905">
    <property type="entry name" value="FAD/NAD(P)-binding domain"/>
    <property type="match status" value="1"/>
</dbReference>
<organism evidence="11 12">
    <name type="scientific">Oceanidesulfovibrio marinus</name>
    <dbReference type="NCBI Taxonomy" id="370038"/>
    <lineage>
        <taxon>Bacteria</taxon>
        <taxon>Pseudomonadati</taxon>
        <taxon>Thermodesulfobacteriota</taxon>
        <taxon>Desulfovibrionia</taxon>
        <taxon>Desulfovibrionales</taxon>
        <taxon>Desulfovibrionaceae</taxon>
        <taxon>Oceanidesulfovibrio</taxon>
    </lineage>
</organism>
<feature type="region of interest" description="Disordered" evidence="9">
    <location>
        <begin position="651"/>
        <end position="694"/>
    </location>
</feature>
<dbReference type="GO" id="GO:0051539">
    <property type="term" value="F:4 iron, 4 sulfur cluster binding"/>
    <property type="evidence" value="ECO:0007669"/>
    <property type="project" value="UniProtKB-KW"/>
</dbReference>
<reference evidence="11 12" key="1">
    <citation type="submission" date="2018-06" db="EMBL/GenBank/DDBJ databases">
        <title>Complete genome of Desulfovibrio marinus P48SEP.</title>
        <authorList>
            <person name="Crispim J.S."/>
            <person name="Vidigal P.M.P."/>
            <person name="Silva L.C.F."/>
            <person name="Araujo L.C."/>
            <person name="Laguardia C.N."/>
            <person name="Dias R.S."/>
            <person name="Sousa M.P."/>
            <person name="Paula S.O."/>
            <person name="Silva C."/>
        </authorList>
    </citation>
    <scope>NUCLEOTIDE SEQUENCE [LARGE SCALE GENOMIC DNA]</scope>
    <source>
        <strain evidence="11 12">P48SEP</strain>
    </source>
</reference>
<keyword evidence="6" id="KW-0560">Oxidoreductase</keyword>
<dbReference type="Gene3D" id="3.40.50.720">
    <property type="entry name" value="NAD(P)-binding Rossmann-like Domain"/>
    <property type="match status" value="1"/>
</dbReference>
<dbReference type="InterPro" id="IPR017896">
    <property type="entry name" value="4Fe4S_Fe-S-bd"/>
</dbReference>
<keyword evidence="3" id="KW-0004">4Fe-4S</keyword>
<evidence type="ECO:0000313" key="12">
    <source>
        <dbReference type="Proteomes" id="UP000434052"/>
    </source>
</evidence>
<dbReference type="SUPFAM" id="SSF54862">
    <property type="entry name" value="4Fe-4S ferredoxins"/>
    <property type="match status" value="1"/>
</dbReference>
<dbReference type="PANTHER" id="PTHR43498">
    <property type="entry name" value="FERREDOXIN:COB-COM HETERODISULFIDE REDUCTASE SUBUNIT A"/>
    <property type="match status" value="1"/>
</dbReference>
<evidence type="ECO:0000256" key="3">
    <source>
        <dbReference type="ARBA" id="ARBA00022485"/>
    </source>
</evidence>
<gene>
    <name evidence="11" type="ORF">DQK91_12265</name>
</gene>
<keyword evidence="4" id="KW-0479">Metal-binding</keyword>
<dbReference type="Pfam" id="PF12838">
    <property type="entry name" value="Fer4_7"/>
    <property type="match status" value="2"/>
</dbReference>
<feature type="domain" description="4Fe-4S ferredoxin-type" evidence="10">
    <location>
        <begin position="574"/>
        <end position="603"/>
    </location>
</feature>
<proteinExistence type="inferred from homology"/>
<keyword evidence="5" id="KW-0274">FAD</keyword>
<evidence type="ECO:0000259" key="10">
    <source>
        <dbReference type="PROSITE" id="PS51379"/>
    </source>
</evidence>
<dbReference type="Proteomes" id="UP000434052">
    <property type="component" value="Unassembled WGS sequence"/>
</dbReference>
<keyword evidence="8" id="KW-0411">Iron-sulfur</keyword>
<evidence type="ECO:0000313" key="11">
    <source>
        <dbReference type="EMBL" id="TVM33428.1"/>
    </source>
</evidence>
<feature type="domain" description="4Fe-4S ferredoxin-type" evidence="10">
    <location>
        <begin position="605"/>
        <end position="634"/>
    </location>
</feature>
<dbReference type="OrthoDB" id="9758544at2"/>
<dbReference type="InterPro" id="IPR039650">
    <property type="entry name" value="HdrA-like"/>
</dbReference>